<dbReference type="Gene3D" id="2.60.40.4070">
    <property type="match status" value="1"/>
</dbReference>
<reference evidence="3 4" key="1">
    <citation type="submission" date="2024-09" db="EMBL/GenBank/DDBJ databases">
        <authorList>
            <person name="D'Angelo T."/>
        </authorList>
    </citation>
    <scope>NUCLEOTIDE SEQUENCE [LARGE SCALE GENOMIC DNA]</scope>
    <source>
        <strain evidence="3">SAG AM-320-E07</strain>
    </source>
</reference>
<dbReference type="InterPro" id="IPR026444">
    <property type="entry name" value="Secre_tail"/>
</dbReference>
<feature type="domain" description="FlgD/Vpr Ig-like" evidence="2">
    <location>
        <begin position="395"/>
        <end position="455"/>
    </location>
</feature>
<protein>
    <submittedName>
        <fullName evidence="3">FlgD immunoglobulin-like domain containing protein</fullName>
    </submittedName>
</protein>
<gene>
    <name evidence="3" type="ORF">ACFL6M_04235</name>
</gene>
<evidence type="ECO:0000259" key="2">
    <source>
        <dbReference type="Pfam" id="PF13860"/>
    </source>
</evidence>
<comment type="caution">
    <text evidence="3">The sequence shown here is derived from an EMBL/GenBank/DDBJ whole genome shotgun (WGS) entry which is preliminary data.</text>
</comment>
<sequence>MRWAMSIPYLVGVALLFQNPAGADLVTSESVLGTGGGETNNAAFTLSSTIGQPAVGMSYGSLHKSEAGFWYEQVQDVDSEWANQNINNCVLTVTDQGALGFMDDSQAQGSGFIYPSDGSNQLLIGSLWIGESETYVANRDYSSDPDQEWTVSTVPDGHIWFAENGTSHQDIHTSFTDSAAAEPRNLSVELESWAYATNSVTTHLVILRYTITNQIGTRMDSLYAGVFLDFDVDGSASNDVGSSVSVKNLVYMTDSTSVHVGLSLLHAEGEPPLCSLTLIDNPTYVWPQNYYVLEADKFAFLAADPTHVMSDAPTPSDYSILASAGPFDLEPWGEQLVAFAVMGGETLEDLELHAHVAQMIHESGWDDVAEEPVISPRLTSLMLAAPNPFRETILIRFDLSRPADVNVGIHDIGGRLVRALAHGHYPAMRYVMTWDGRDQTGHPVHAGVYFVRLAAGGERLTRRVICLR</sequence>
<evidence type="ECO:0000313" key="3">
    <source>
        <dbReference type="EMBL" id="MFC1572788.1"/>
    </source>
</evidence>
<dbReference type="NCBIfam" id="TIGR04183">
    <property type="entry name" value="Por_Secre_tail"/>
    <property type="match status" value="1"/>
</dbReference>
<feature type="signal peptide" evidence="1">
    <location>
        <begin position="1"/>
        <end position="23"/>
    </location>
</feature>
<dbReference type="InterPro" id="IPR025965">
    <property type="entry name" value="FlgD/Vpr_Ig-like"/>
</dbReference>
<accession>A0ABV6YKF6</accession>
<evidence type="ECO:0000313" key="4">
    <source>
        <dbReference type="Proteomes" id="UP001593833"/>
    </source>
</evidence>
<dbReference type="EMBL" id="JBHPKH010000039">
    <property type="protein sequence ID" value="MFC1572788.1"/>
    <property type="molecule type" value="Genomic_DNA"/>
</dbReference>
<dbReference type="Pfam" id="PF13860">
    <property type="entry name" value="FlgD_ig"/>
    <property type="match status" value="1"/>
</dbReference>
<organism evidence="3 4">
    <name type="scientific">Eiseniibacteriota bacterium</name>
    <dbReference type="NCBI Taxonomy" id="2212470"/>
    <lineage>
        <taxon>Bacteria</taxon>
        <taxon>Candidatus Eiseniibacteriota</taxon>
    </lineage>
</organism>
<proteinExistence type="predicted"/>
<keyword evidence="1" id="KW-0732">Signal</keyword>
<name>A0ABV6YKF6_UNCEI</name>
<feature type="chain" id="PRO_5046870216" evidence="1">
    <location>
        <begin position="24"/>
        <end position="468"/>
    </location>
</feature>
<evidence type="ECO:0000256" key="1">
    <source>
        <dbReference type="SAM" id="SignalP"/>
    </source>
</evidence>
<keyword evidence="4" id="KW-1185">Reference proteome</keyword>
<dbReference type="Proteomes" id="UP001593833">
    <property type="component" value="Unassembled WGS sequence"/>
</dbReference>